<dbReference type="RefSeq" id="WP_146525377.1">
    <property type="nucleotide sequence ID" value="NZ_SJPV01000002.1"/>
</dbReference>
<comment type="caution">
    <text evidence="1">The sequence shown here is derived from an EMBL/GenBank/DDBJ whole genome shotgun (WGS) entry which is preliminary data.</text>
</comment>
<reference evidence="1 2" key="1">
    <citation type="submission" date="2019-02" db="EMBL/GenBank/DDBJ databases">
        <title>Deep-cultivation of Planctomycetes and their phenomic and genomic characterization uncovers novel biology.</title>
        <authorList>
            <person name="Wiegand S."/>
            <person name="Jogler M."/>
            <person name="Boedeker C."/>
            <person name="Pinto D."/>
            <person name="Vollmers J."/>
            <person name="Rivas-Marin E."/>
            <person name="Kohn T."/>
            <person name="Peeters S.H."/>
            <person name="Heuer A."/>
            <person name="Rast P."/>
            <person name="Oberbeckmann S."/>
            <person name="Bunk B."/>
            <person name="Jeske O."/>
            <person name="Meyerdierks A."/>
            <person name="Storesund J.E."/>
            <person name="Kallscheuer N."/>
            <person name="Luecker S."/>
            <person name="Lage O.M."/>
            <person name="Pohl T."/>
            <person name="Merkel B.J."/>
            <person name="Hornburger P."/>
            <person name="Mueller R.-W."/>
            <person name="Bruemmer F."/>
            <person name="Labrenz M."/>
            <person name="Spormann A.M."/>
            <person name="Op Den Camp H."/>
            <person name="Overmann J."/>
            <person name="Amann R."/>
            <person name="Jetten M.S.M."/>
            <person name="Mascher T."/>
            <person name="Medema M.H."/>
            <person name="Devos D.P."/>
            <person name="Kaster A.-K."/>
            <person name="Ovreas L."/>
            <person name="Rohde M."/>
            <person name="Galperin M.Y."/>
            <person name="Jogler C."/>
        </authorList>
    </citation>
    <scope>NUCLEOTIDE SEQUENCE [LARGE SCALE GENOMIC DNA]</scope>
    <source>
        <strain evidence="1 2">Poly41</strain>
    </source>
</reference>
<accession>A0A5C6DW73</accession>
<proteinExistence type="predicted"/>
<evidence type="ECO:0000313" key="2">
    <source>
        <dbReference type="Proteomes" id="UP000319143"/>
    </source>
</evidence>
<organism evidence="1 2">
    <name type="scientific">Novipirellula artificiosorum</name>
    <dbReference type="NCBI Taxonomy" id="2528016"/>
    <lineage>
        <taxon>Bacteria</taxon>
        <taxon>Pseudomonadati</taxon>
        <taxon>Planctomycetota</taxon>
        <taxon>Planctomycetia</taxon>
        <taxon>Pirellulales</taxon>
        <taxon>Pirellulaceae</taxon>
        <taxon>Novipirellula</taxon>
    </lineage>
</organism>
<dbReference type="AlphaFoldDB" id="A0A5C6DW73"/>
<dbReference type="EMBL" id="SJPV01000002">
    <property type="protein sequence ID" value="TWU40842.1"/>
    <property type="molecule type" value="Genomic_DNA"/>
</dbReference>
<name>A0A5C6DW73_9BACT</name>
<sequence length="164" mass="18817">MNDKRSEAEKQKNAEIEREILAQRGYSLADAIGRMGGERMLKGTSPVTRKRQAELEIERYLEQHLVDTEGALEIVLLRRFRTSETVLKQGYEKPVEAFAALISGLVENTERLHGLVDDVDAEWGRMYLERPHFERPGQPADAEDPYTFDSVRVKLRRLLETMGS</sequence>
<evidence type="ECO:0000313" key="1">
    <source>
        <dbReference type="EMBL" id="TWU40842.1"/>
    </source>
</evidence>
<gene>
    <name evidence="1" type="ORF">Poly41_16770</name>
</gene>
<protein>
    <submittedName>
        <fullName evidence="1">Uncharacterized protein</fullName>
    </submittedName>
</protein>
<dbReference type="Proteomes" id="UP000319143">
    <property type="component" value="Unassembled WGS sequence"/>
</dbReference>
<keyword evidence="2" id="KW-1185">Reference proteome</keyword>
<dbReference type="OrthoDB" id="276747at2"/>